<keyword evidence="4" id="KW-1185">Reference proteome</keyword>
<proteinExistence type="predicted"/>
<dbReference type="InterPro" id="IPR008207">
    <property type="entry name" value="Sig_transdc_His_kin_Hpt_dom"/>
</dbReference>
<dbReference type="EMBL" id="JABXWD010000041">
    <property type="protein sequence ID" value="MBV6340701.1"/>
    <property type="molecule type" value="Genomic_DNA"/>
</dbReference>
<organism evidence="3 4">
    <name type="scientific">Candidatus Magnetobacterium casense</name>
    <dbReference type="NCBI Taxonomy" id="1455061"/>
    <lineage>
        <taxon>Bacteria</taxon>
        <taxon>Pseudomonadati</taxon>
        <taxon>Nitrospirota</taxon>
        <taxon>Thermodesulfovibrionia</taxon>
        <taxon>Thermodesulfovibrionales</taxon>
        <taxon>Candidatus Magnetobacteriaceae</taxon>
        <taxon>Candidatus Magnetobacterium</taxon>
    </lineage>
</organism>
<reference evidence="3 4" key="1">
    <citation type="journal article" date="2020" name="J Geophys Res Biogeosci">
        <title>Magnetotaxis as an Adaptation to Enable Bacterial Shuttling of Microbial Sulfur and Sulfur Cycling Across Aquatic Oxic#Anoxic Interfaces.</title>
        <authorList>
            <person name="Li J."/>
            <person name="Liu P."/>
            <person name="Wang J."/>
            <person name="Roberts A.P."/>
            <person name="Pan Y."/>
        </authorList>
    </citation>
    <scope>NUCLEOTIDE SEQUENCE [LARGE SCALE GENOMIC DNA]</scope>
    <source>
        <strain evidence="3 4">MYR-1_YQ</strain>
    </source>
</reference>
<evidence type="ECO:0000313" key="4">
    <source>
        <dbReference type="Proteomes" id="UP001196980"/>
    </source>
</evidence>
<dbReference type="PROSITE" id="PS50894">
    <property type="entry name" value="HPT"/>
    <property type="match status" value="1"/>
</dbReference>
<keyword evidence="1" id="KW-0597">Phosphoprotein</keyword>
<protein>
    <submittedName>
        <fullName evidence="3">Hpt domain-containing protein</fullName>
    </submittedName>
</protein>
<evidence type="ECO:0000256" key="1">
    <source>
        <dbReference type="PROSITE-ProRule" id="PRU00110"/>
    </source>
</evidence>
<dbReference type="PANTHER" id="PTHR43395">
    <property type="entry name" value="SENSOR HISTIDINE KINASE CHEA"/>
    <property type="match status" value="1"/>
</dbReference>
<dbReference type="PANTHER" id="PTHR43395:SF1">
    <property type="entry name" value="CHEMOTAXIS PROTEIN CHEA"/>
    <property type="match status" value="1"/>
</dbReference>
<comment type="caution">
    <text evidence="3">The sequence shown here is derived from an EMBL/GenBank/DDBJ whole genome shotgun (WGS) entry which is preliminary data.</text>
</comment>
<evidence type="ECO:0000313" key="3">
    <source>
        <dbReference type="EMBL" id="MBV6340701.1"/>
    </source>
</evidence>
<sequence length="138" mass="15587">MAFEEDDEVIATYIEETSERLDEIEDTLLDIHRSRGQEHEALLHGIFRCAHSIKAGANLLNLKHIEAISHSMENVLQFFRQHRHIPDEDAVTVLLSGIDGIRDLLRDVRGSKTSNISPAGVVSIVERLNMLMGQLHKP</sequence>
<feature type="domain" description="HPt" evidence="2">
    <location>
        <begin position="2"/>
        <end position="108"/>
    </location>
</feature>
<dbReference type="Pfam" id="PF01627">
    <property type="entry name" value="Hpt"/>
    <property type="match status" value="1"/>
</dbReference>
<evidence type="ECO:0000259" key="2">
    <source>
        <dbReference type="PROSITE" id="PS50894"/>
    </source>
</evidence>
<dbReference type="InterPro" id="IPR051315">
    <property type="entry name" value="Bact_Chemotaxis_CheA"/>
</dbReference>
<dbReference type="SMART" id="SM00073">
    <property type="entry name" value="HPT"/>
    <property type="match status" value="1"/>
</dbReference>
<dbReference type="Proteomes" id="UP001196980">
    <property type="component" value="Unassembled WGS sequence"/>
</dbReference>
<name>A0ABS6RVQ0_9BACT</name>
<dbReference type="CDD" id="cd00088">
    <property type="entry name" value="HPT"/>
    <property type="match status" value="1"/>
</dbReference>
<dbReference type="RefSeq" id="WP_218251316.1">
    <property type="nucleotide sequence ID" value="NZ_JABXWD010000041.1"/>
</dbReference>
<feature type="modified residue" description="Phosphohistidine" evidence="1">
    <location>
        <position position="51"/>
    </location>
</feature>
<accession>A0ABS6RVQ0</accession>
<gene>
    <name evidence="3" type="ORF">HWQ67_03810</name>
</gene>